<name>A0ACD3B193_9AGAR</name>
<organism evidence="1 2">
    <name type="scientific">Pluteus cervinus</name>
    <dbReference type="NCBI Taxonomy" id="181527"/>
    <lineage>
        <taxon>Eukaryota</taxon>
        <taxon>Fungi</taxon>
        <taxon>Dikarya</taxon>
        <taxon>Basidiomycota</taxon>
        <taxon>Agaricomycotina</taxon>
        <taxon>Agaricomycetes</taxon>
        <taxon>Agaricomycetidae</taxon>
        <taxon>Agaricales</taxon>
        <taxon>Pluteineae</taxon>
        <taxon>Pluteaceae</taxon>
        <taxon>Pluteus</taxon>
    </lineage>
</organism>
<evidence type="ECO:0000313" key="1">
    <source>
        <dbReference type="EMBL" id="TFK71754.1"/>
    </source>
</evidence>
<evidence type="ECO:0000313" key="2">
    <source>
        <dbReference type="Proteomes" id="UP000308600"/>
    </source>
</evidence>
<dbReference type="EMBL" id="ML208293">
    <property type="protein sequence ID" value="TFK71754.1"/>
    <property type="molecule type" value="Genomic_DNA"/>
</dbReference>
<reference evidence="1 2" key="1">
    <citation type="journal article" date="2019" name="Nat. Ecol. Evol.">
        <title>Megaphylogeny resolves global patterns of mushroom evolution.</title>
        <authorList>
            <person name="Varga T."/>
            <person name="Krizsan K."/>
            <person name="Foldi C."/>
            <person name="Dima B."/>
            <person name="Sanchez-Garcia M."/>
            <person name="Sanchez-Ramirez S."/>
            <person name="Szollosi G.J."/>
            <person name="Szarkandi J.G."/>
            <person name="Papp V."/>
            <person name="Albert L."/>
            <person name="Andreopoulos W."/>
            <person name="Angelini C."/>
            <person name="Antonin V."/>
            <person name="Barry K.W."/>
            <person name="Bougher N.L."/>
            <person name="Buchanan P."/>
            <person name="Buyck B."/>
            <person name="Bense V."/>
            <person name="Catcheside P."/>
            <person name="Chovatia M."/>
            <person name="Cooper J."/>
            <person name="Damon W."/>
            <person name="Desjardin D."/>
            <person name="Finy P."/>
            <person name="Geml J."/>
            <person name="Haridas S."/>
            <person name="Hughes K."/>
            <person name="Justo A."/>
            <person name="Karasinski D."/>
            <person name="Kautmanova I."/>
            <person name="Kiss B."/>
            <person name="Kocsube S."/>
            <person name="Kotiranta H."/>
            <person name="LaButti K.M."/>
            <person name="Lechner B.E."/>
            <person name="Liimatainen K."/>
            <person name="Lipzen A."/>
            <person name="Lukacs Z."/>
            <person name="Mihaltcheva S."/>
            <person name="Morgado L.N."/>
            <person name="Niskanen T."/>
            <person name="Noordeloos M.E."/>
            <person name="Ohm R.A."/>
            <person name="Ortiz-Santana B."/>
            <person name="Ovrebo C."/>
            <person name="Racz N."/>
            <person name="Riley R."/>
            <person name="Savchenko A."/>
            <person name="Shiryaev A."/>
            <person name="Soop K."/>
            <person name="Spirin V."/>
            <person name="Szebenyi C."/>
            <person name="Tomsovsky M."/>
            <person name="Tulloss R.E."/>
            <person name="Uehling J."/>
            <person name="Grigoriev I.V."/>
            <person name="Vagvolgyi C."/>
            <person name="Papp T."/>
            <person name="Martin F.M."/>
            <person name="Miettinen O."/>
            <person name="Hibbett D.S."/>
            <person name="Nagy L.G."/>
        </authorList>
    </citation>
    <scope>NUCLEOTIDE SEQUENCE [LARGE SCALE GENOMIC DNA]</scope>
    <source>
        <strain evidence="1 2">NL-1719</strain>
    </source>
</reference>
<accession>A0ACD3B193</accession>
<gene>
    <name evidence="1" type="ORF">BDN72DRAFT_407525</name>
</gene>
<dbReference type="Proteomes" id="UP000308600">
    <property type="component" value="Unassembled WGS sequence"/>
</dbReference>
<protein>
    <submittedName>
        <fullName evidence="1">Uncharacterized protein</fullName>
    </submittedName>
</protein>
<proteinExistence type="predicted"/>
<sequence>MESTIPGTQFQKIPQAVLLDGFFQAFLLGAVLCQVLKYRENYHDDARKKKLFVNVLLVFSILQTALEWYKVWRTAISLLRWSTSRIQWADFFINGCICALCQAFFIRRCWKLRDENPWVLYPLAVAWLALSVANLYLAITLGMASQSREYLNQTITHSRYLLPATSVSFSFWVVGSVTLDVVVASLLTWTLSRSRVAPGLRGDSVITQVIRITWTAAVLPPVPMMIAVILYHLPRYTNSHFVPFCALLTGKLYVVGVLHTLNSRERLRLRMASSDTGLGRRSLTNWRETVRVPEFVSAVPVNSNNFMSRYYSAPGARPSIQMPREAISPLDTSSYLNQQLPPMGQVPKIEPTPTYASAPTGQTRGPALL</sequence>
<keyword evidence="2" id="KW-1185">Reference proteome</keyword>